<dbReference type="GO" id="GO:0000287">
    <property type="term" value="F:magnesium ion binding"/>
    <property type="evidence" value="ECO:0007669"/>
    <property type="project" value="UniProtKB-UniRule"/>
</dbReference>
<proteinExistence type="inferred from homology"/>
<dbReference type="Pfam" id="PF01588">
    <property type="entry name" value="tRNA_bind"/>
    <property type="match status" value="1"/>
</dbReference>
<dbReference type="Gene3D" id="3.30.70.380">
    <property type="entry name" value="Ferrodoxin-fold anticodon-binding domain"/>
    <property type="match status" value="1"/>
</dbReference>
<dbReference type="HAMAP" id="MF_00283">
    <property type="entry name" value="Phe_tRNA_synth_beta1"/>
    <property type="match status" value="1"/>
</dbReference>
<dbReference type="InterPro" id="IPR009061">
    <property type="entry name" value="DNA-bd_dom_put_sf"/>
</dbReference>
<evidence type="ECO:0000313" key="20">
    <source>
        <dbReference type="EMBL" id="RRO87084.1"/>
    </source>
</evidence>
<protein>
    <recommendedName>
        <fullName evidence="15">Phenylalanine--tRNA ligase beta subunit</fullName>
        <ecNumber evidence="15">6.1.1.20</ecNumber>
    </recommendedName>
    <alternativeName>
        <fullName evidence="15">Phenylalanyl-tRNA synthetase beta subunit</fullName>
        <shortName evidence="15">PheRS</shortName>
    </alternativeName>
</protein>
<name>A0A426PZS7_9CORY</name>
<evidence type="ECO:0000256" key="7">
    <source>
        <dbReference type="ARBA" id="ARBA00022723"/>
    </source>
</evidence>
<dbReference type="SUPFAM" id="SSF50249">
    <property type="entry name" value="Nucleic acid-binding proteins"/>
    <property type="match status" value="1"/>
</dbReference>
<dbReference type="CDD" id="cd00769">
    <property type="entry name" value="PheRS_beta_core"/>
    <property type="match status" value="1"/>
</dbReference>
<dbReference type="Gene3D" id="2.40.50.140">
    <property type="entry name" value="Nucleic acid-binding proteins"/>
    <property type="match status" value="1"/>
</dbReference>
<dbReference type="NCBIfam" id="TIGR00472">
    <property type="entry name" value="pheT_bact"/>
    <property type="match status" value="1"/>
</dbReference>
<evidence type="ECO:0000313" key="21">
    <source>
        <dbReference type="Proteomes" id="UP000276526"/>
    </source>
</evidence>
<feature type="binding site" evidence="15">
    <location>
        <position position="488"/>
    </location>
    <ligand>
        <name>Mg(2+)</name>
        <dbReference type="ChEBI" id="CHEBI:18420"/>
        <note>shared with alpha subunit</note>
    </ligand>
</feature>
<dbReference type="InterPro" id="IPR005146">
    <property type="entry name" value="B3/B4_tRNA-bd"/>
</dbReference>
<dbReference type="InterPro" id="IPR005121">
    <property type="entry name" value="Fdx_antiC-bd"/>
</dbReference>
<comment type="subcellular location">
    <subcellularLocation>
        <location evidence="1 15">Cytoplasm</location>
    </subcellularLocation>
</comment>
<dbReference type="Gene3D" id="3.50.40.10">
    <property type="entry name" value="Phenylalanyl-trna Synthetase, Chain B, domain 3"/>
    <property type="match status" value="1"/>
</dbReference>
<keyword evidence="12 15" id="KW-0648">Protein biosynthesis</keyword>
<comment type="catalytic activity">
    <reaction evidence="14 15">
        <text>tRNA(Phe) + L-phenylalanine + ATP = L-phenylalanyl-tRNA(Phe) + AMP + diphosphate + H(+)</text>
        <dbReference type="Rhea" id="RHEA:19413"/>
        <dbReference type="Rhea" id="RHEA-COMP:9668"/>
        <dbReference type="Rhea" id="RHEA-COMP:9699"/>
        <dbReference type="ChEBI" id="CHEBI:15378"/>
        <dbReference type="ChEBI" id="CHEBI:30616"/>
        <dbReference type="ChEBI" id="CHEBI:33019"/>
        <dbReference type="ChEBI" id="CHEBI:58095"/>
        <dbReference type="ChEBI" id="CHEBI:78442"/>
        <dbReference type="ChEBI" id="CHEBI:78531"/>
        <dbReference type="ChEBI" id="CHEBI:456215"/>
        <dbReference type="EC" id="6.1.1.20"/>
    </reaction>
</comment>
<keyword evidence="10 15" id="KW-0460">Magnesium</keyword>
<dbReference type="Pfam" id="PF03147">
    <property type="entry name" value="FDX-ACB"/>
    <property type="match status" value="1"/>
</dbReference>
<dbReference type="GO" id="GO:0006432">
    <property type="term" value="P:phenylalanyl-tRNA aminoacylation"/>
    <property type="evidence" value="ECO:0007669"/>
    <property type="project" value="UniProtKB-UniRule"/>
</dbReference>
<evidence type="ECO:0000256" key="8">
    <source>
        <dbReference type="ARBA" id="ARBA00022741"/>
    </source>
</evidence>
<dbReference type="GO" id="GO:0005524">
    <property type="term" value="F:ATP binding"/>
    <property type="evidence" value="ECO:0007669"/>
    <property type="project" value="UniProtKB-UniRule"/>
</dbReference>
<gene>
    <name evidence="15" type="primary">pheT</name>
    <name evidence="20" type="ORF">CXF48_04450</name>
</gene>
<evidence type="ECO:0000256" key="5">
    <source>
        <dbReference type="ARBA" id="ARBA00022555"/>
    </source>
</evidence>
<feature type="domain" description="FDX-ACB" evidence="18">
    <location>
        <begin position="760"/>
        <end position="853"/>
    </location>
</feature>
<dbReference type="PROSITE" id="PS51483">
    <property type="entry name" value="B5"/>
    <property type="match status" value="1"/>
</dbReference>
<evidence type="ECO:0000259" key="17">
    <source>
        <dbReference type="PROSITE" id="PS50886"/>
    </source>
</evidence>
<evidence type="ECO:0000256" key="13">
    <source>
        <dbReference type="ARBA" id="ARBA00023146"/>
    </source>
</evidence>
<dbReference type="InterPro" id="IPR045864">
    <property type="entry name" value="aa-tRNA-synth_II/BPL/LPL"/>
</dbReference>
<feature type="binding site" evidence="15">
    <location>
        <position position="498"/>
    </location>
    <ligand>
        <name>Mg(2+)</name>
        <dbReference type="ChEBI" id="CHEBI:18420"/>
        <note>shared with alpha subunit</note>
    </ligand>
</feature>
<comment type="subunit">
    <text evidence="3 15">Tetramer of two alpha and two beta subunits.</text>
</comment>
<keyword evidence="13 15" id="KW-0030">Aminoacyl-tRNA synthetase</keyword>
<keyword evidence="5 16" id="KW-0820">tRNA-binding</keyword>
<dbReference type="Proteomes" id="UP000276526">
    <property type="component" value="Unassembled WGS sequence"/>
</dbReference>
<evidence type="ECO:0000256" key="15">
    <source>
        <dbReference type="HAMAP-Rule" id="MF_00283"/>
    </source>
</evidence>
<dbReference type="PROSITE" id="PS51447">
    <property type="entry name" value="FDX_ACB"/>
    <property type="match status" value="1"/>
</dbReference>
<accession>A0A426PZS7</accession>
<dbReference type="PANTHER" id="PTHR10947">
    <property type="entry name" value="PHENYLALANYL-TRNA SYNTHETASE BETA CHAIN AND LEUCINE-RICH REPEAT-CONTAINING PROTEIN 47"/>
    <property type="match status" value="1"/>
</dbReference>
<dbReference type="AlphaFoldDB" id="A0A426PZS7"/>
<evidence type="ECO:0000256" key="10">
    <source>
        <dbReference type="ARBA" id="ARBA00022842"/>
    </source>
</evidence>
<dbReference type="GO" id="GO:0000049">
    <property type="term" value="F:tRNA binding"/>
    <property type="evidence" value="ECO:0007669"/>
    <property type="project" value="UniProtKB-UniRule"/>
</dbReference>
<dbReference type="SUPFAM" id="SSF46955">
    <property type="entry name" value="Putative DNA-binding domain"/>
    <property type="match status" value="1"/>
</dbReference>
<evidence type="ECO:0000256" key="12">
    <source>
        <dbReference type="ARBA" id="ARBA00022917"/>
    </source>
</evidence>
<evidence type="ECO:0000256" key="6">
    <source>
        <dbReference type="ARBA" id="ARBA00022598"/>
    </source>
</evidence>
<dbReference type="Gene3D" id="3.30.56.10">
    <property type="match status" value="2"/>
</dbReference>
<dbReference type="Pfam" id="PF17759">
    <property type="entry name" value="tRNA_synthFbeta"/>
    <property type="match status" value="1"/>
</dbReference>
<dbReference type="GO" id="GO:0009328">
    <property type="term" value="C:phenylalanine-tRNA ligase complex"/>
    <property type="evidence" value="ECO:0007669"/>
    <property type="project" value="TreeGrafter"/>
</dbReference>
<organism evidence="20 21">
    <name type="scientific">Corynebacterium bovis</name>
    <dbReference type="NCBI Taxonomy" id="36808"/>
    <lineage>
        <taxon>Bacteria</taxon>
        <taxon>Bacillati</taxon>
        <taxon>Actinomycetota</taxon>
        <taxon>Actinomycetes</taxon>
        <taxon>Mycobacteriales</taxon>
        <taxon>Corynebacteriaceae</taxon>
        <taxon>Corynebacterium</taxon>
    </lineage>
</organism>
<keyword evidence="11 16" id="KW-0694">RNA-binding</keyword>
<keyword evidence="9 15" id="KW-0067">ATP-binding</keyword>
<dbReference type="SUPFAM" id="SSF55681">
    <property type="entry name" value="Class II aaRS and biotin synthetases"/>
    <property type="match status" value="1"/>
</dbReference>
<feature type="domain" description="B5" evidence="19">
    <location>
        <begin position="428"/>
        <end position="510"/>
    </location>
</feature>
<evidence type="ECO:0000256" key="1">
    <source>
        <dbReference type="ARBA" id="ARBA00004496"/>
    </source>
</evidence>
<feature type="domain" description="TRNA-binding" evidence="17">
    <location>
        <begin position="44"/>
        <end position="161"/>
    </location>
</feature>
<dbReference type="EC" id="6.1.1.20" evidence="15"/>
<keyword evidence="4 15" id="KW-0963">Cytoplasm</keyword>
<keyword evidence="8 15" id="KW-0547">Nucleotide-binding</keyword>
<evidence type="ECO:0000256" key="3">
    <source>
        <dbReference type="ARBA" id="ARBA00011209"/>
    </source>
</evidence>
<dbReference type="SUPFAM" id="SSF54991">
    <property type="entry name" value="Anticodon-binding domain of PheRS"/>
    <property type="match status" value="1"/>
</dbReference>
<evidence type="ECO:0000259" key="19">
    <source>
        <dbReference type="PROSITE" id="PS51483"/>
    </source>
</evidence>
<dbReference type="InterPro" id="IPR036690">
    <property type="entry name" value="Fdx_antiC-bd_sf"/>
</dbReference>
<dbReference type="InterPro" id="IPR005147">
    <property type="entry name" value="tRNA_synthase_B5-dom"/>
</dbReference>
<dbReference type="InterPro" id="IPR002547">
    <property type="entry name" value="tRNA-bd_dom"/>
</dbReference>
<dbReference type="FunFam" id="3.30.930.10:FF:000130">
    <property type="entry name" value="Phenylalanine--tRNA ligase beta subunit"/>
    <property type="match status" value="1"/>
</dbReference>
<dbReference type="SMART" id="SM00873">
    <property type="entry name" value="B3_4"/>
    <property type="match status" value="1"/>
</dbReference>
<dbReference type="Pfam" id="PF03483">
    <property type="entry name" value="B3_4"/>
    <property type="match status" value="1"/>
</dbReference>
<feature type="binding site" evidence="15">
    <location>
        <position position="494"/>
    </location>
    <ligand>
        <name>Mg(2+)</name>
        <dbReference type="ChEBI" id="CHEBI:18420"/>
        <note>shared with alpha subunit</note>
    </ligand>
</feature>
<dbReference type="Pfam" id="PF03484">
    <property type="entry name" value="B5"/>
    <property type="match status" value="1"/>
</dbReference>
<dbReference type="Gene3D" id="3.30.930.10">
    <property type="entry name" value="Bira Bifunctional Protein, Domain 2"/>
    <property type="match status" value="1"/>
</dbReference>
<dbReference type="InterPro" id="IPR033714">
    <property type="entry name" value="tRNA_bind_bactPheRS"/>
</dbReference>
<dbReference type="SMART" id="SM00896">
    <property type="entry name" value="FDX-ACB"/>
    <property type="match status" value="1"/>
</dbReference>
<dbReference type="InterPro" id="IPR012340">
    <property type="entry name" value="NA-bd_OB-fold"/>
</dbReference>
<keyword evidence="7 15" id="KW-0479">Metal-binding</keyword>
<dbReference type="InterPro" id="IPR045060">
    <property type="entry name" value="Phe-tRNA-ligase_IIc_bsu"/>
</dbReference>
<comment type="similarity">
    <text evidence="2 15">Belongs to the phenylalanyl-tRNA synthetase beta subunit family. Type 1 subfamily.</text>
</comment>
<dbReference type="EMBL" id="PQNK01000005">
    <property type="protein sequence ID" value="RRO87084.1"/>
    <property type="molecule type" value="Genomic_DNA"/>
</dbReference>
<dbReference type="CDD" id="cd02796">
    <property type="entry name" value="tRNA_bind_bactPheRS"/>
    <property type="match status" value="1"/>
</dbReference>
<dbReference type="SUPFAM" id="SSF56037">
    <property type="entry name" value="PheT/TilS domain"/>
    <property type="match status" value="1"/>
</dbReference>
<evidence type="ECO:0000256" key="11">
    <source>
        <dbReference type="ARBA" id="ARBA00022884"/>
    </source>
</evidence>
<dbReference type="GO" id="GO:0004826">
    <property type="term" value="F:phenylalanine-tRNA ligase activity"/>
    <property type="evidence" value="ECO:0007669"/>
    <property type="project" value="UniProtKB-UniRule"/>
</dbReference>
<dbReference type="InterPro" id="IPR004532">
    <property type="entry name" value="Phe-tRNA-ligase_IIc_bsu_bact"/>
</dbReference>
<dbReference type="PANTHER" id="PTHR10947:SF0">
    <property type="entry name" value="PHENYLALANINE--TRNA LIGASE BETA SUBUNIT"/>
    <property type="match status" value="1"/>
</dbReference>
<evidence type="ECO:0000256" key="9">
    <source>
        <dbReference type="ARBA" id="ARBA00022840"/>
    </source>
</evidence>
<dbReference type="FunFam" id="3.30.70.380:FF:000001">
    <property type="entry name" value="Phenylalanine--tRNA ligase beta subunit"/>
    <property type="match status" value="1"/>
</dbReference>
<dbReference type="InterPro" id="IPR041616">
    <property type="entry name" value="PheRS_beta_core"/>
</dbReference>
<evidence type="ECO:0000256" key="14">
    <source>
        <dbReference type="ARBA" id="ARBA00049255"/>
    </source>
</evidence>
<evidence type="ECO:0000259" key="18">
    <source>
        <dbReference type="PROSITE" id="PS51447"/>
    </source>
</evidence>
<reference evidence="20 21" key="1">
    <citation type="submission" date="2018-01" db="EMBL/GenBank/DDBJ databases">
        <title>Twenty Corynebacterium bovis Genomes.</title>
        <authorList>
            <person name="Gulvik C.A."/>
        </authorList>
    </citation>
    <scope>NUCLEOTIDE SEQUENCE [LARGE SCALE GENOMIC DNA]</scope>
    <source>
        <strain evidence="20 21">F6900</strain>
    </source>
</reference>
<dbReference type="SMART" id="SM00874">
    <property type="entry name" value="B5"/>
    <property type="match status" value="1"/>
</dbReference>
<dbReference type="RefSeq" id="WP_125172778.1">
    <property type="nucleotide sequence ID" value="NZ_JAPJOD010000173.1"/>
</dbReference>
<evidence type="ECO:0000256" key="4">
    <source>
        <dbReference type="ARBA" id="ARBA00022490"/>
    </source>
</evidence>
<comment type="caution">
    <text evidence="20">The sequence shown here is derived from an EMBL/GenBank/DDBJ whole genome shotgun (WGS) entry which is preliminary data.</text>
</comment>
<feature type="binding site" evidence="15">
    <location>
        <position position="497"/>
    </location>
    <ligand>
        <name>Mg(2+)</name>
        <dbReference type="ChEBI" id="CHEBI:18420"/>
        <note>shared with alpha subunit</note>
    </ligand>
</feature>
<keyword evidence="6 15" id="KW-0436">Ligase</keyword>
<sequence>MLISQSWLTRILRSANPSFGVDAAELDTGFVRVGFETEGYEAVPETTGPLVLGRVDTVEELEGFKKPIRYCGVNVGRANGTGDLQHIICGARNFRQGDVVVVALPGAVLPGPFEISARKTYGRVSEGMMCSAAELGLARAQTAGIITLPESLLDEAGYALGDDARPVVGLDDTVFDVNVTPDRGYALSARGLARELASSFDLVFRDPADDPVAADLPTDLLAGLPGTDGQLLDVTVDADTGCSRYGLRRVEGVDPTAESPFWMQRELLLCGQRPVNAATDVTNYVMFLLGQPMHAFDGDRITGGLRVHRAEEGSTLTTLDGVERTLSAEDVVISDDAGIQSLAGVMGGSSSEIADDTTTVLFEAAHWDQITVARTCRRHRLSSEASRRFERGTDPAVVEAALDIAAALLCRIAGGTVVEGRTLVGDVPAMPVIAMHTSRPGKVAGTVYPSGTTVSRLTEVGCTVRETGERDADGAKALEVTPPTWRPDLTMPADLVEEVLRLEGLDAIPGIVPVAPAGRGLTPRQRMRRAVGHALAWGGYLEVLPSPFIPNDVFDVWGLDADDPRRTTVSVLNPLESDTARIGTTLLPSMIDALRRNVTRGLRDVALYGVEQVTQPTQAEQWSPMPSVTGRPSPEEIRELLDSLPAQPLHVAVLAAGRRELPGTWGPGSTFGPEDALEAARTVARAAGVEFTFRSADHLPWHPGRCAEVVLAGTDTVVGHAGELHPQVCERSGIPARSVALEIDLDALDLTPTFPRPLLSPFPPVLQDVALVLDETVPAADVEAVLRAGAGDLLEDVRLFDVYRSDDLGEGRRSLTFSLRFRAADRTLTEDEASAAREDAVARAREELGAELRS</sequence>
<dbReference type="InterPro" id="IPR020825">
    <property type="entry name" value="Phe-tRNA_synthase-like_B3/B4"/>
</dbReference>
<evidence type="ECO:0000256" key="16">
    <source>
        <dbReference type="PROSITE-ProRule" id="PRU00209"/>
    </source>
</evidence>
<comment type="cofactor">
    <cofactor evidence="15">
        <name>Mg(2+)</name>
        <dbReference type="ChEBI" id="CHEBI:18420"/>
    </cofactor>
    <text evidence="15">Binds 2 magnesium ions per tetramer.</text>
</comment>
<evidence type="ECO:0000256" key="2">
    <source>
        <dbReference type="ARBA" id="ARBA00008653"/>
    </source>
</evidence>
<dbReference type="PROSITE" id="PS50886">
    <property type="entry name" value="TRBD"/>
    <property type="match status" value="1"/>
</dbReference>